<dbReference type="Pfam" id="PF09588">
    <property type="entry name" value="YqaJ"/>
    <property type="match status" value="1"/>
</dbReference>
<dbReference type="InterPro" id="IPR011604">
    <property type="entry name" value="PDDEXK-like_dom_sf"/>
</dbReference>
<keyword evidence="5" id="KW-1185">Reference proteome</keyword>
<dbReference type="PANTHER" id="PTHR46609:SF8">
    <property type="entry name" value="YQAJ VIRAL RECOMBINASE DOMAIN-CONTAINING PROTEIN"/>
    <property type="match status" value="1"/>
</dbReference>
<dbReference type="Gene3D" id="3.90.320.10">
    <property type="match status" value="1"/>
</dbReference>
<evidence type="ECO:0000259" key="2">
    <source>
        <dbReference type="Pfam" id="PF09588"/>
    </source>
</evidence>
<name>A0A1D2M2H1_ORCCI</name>
<reference evidence="4 5" key="1">
    <citation type="journal article" date="2016" name="Genome Biol. Evol.">
        <title>Gene Family Evolution Reflects Adaptation to Soil Environmental Stressors in the Genome of the Collembolan Orchesella cincta.</title>
        <authorList>
            <person name="Faddeeva-Vakhrusheva A."/>
            <person name="Derks M.F."/>
            <person name="Anvar S.Y."/>
            <person name="Agamennone V."/>
            <person name="Suring W."/>
            <person name="Smit S."/>
            <person name="van Straalen N.M."/>
            <person name="Roelofs D."/>
        </authorList>
    </citation>
    <scope>NUCLEOTIDE SEQUENCE [LARGE SCALE GENOMIC DNA]</scope>
    <source>
        <tissue evidence="4">Mixed pool</tissue>
    </source>
</reference>
<organism evidence="4 5">
    <name type="scientific">Orchesella cincta</name>
    <name type="common">Springtail</name>
    <name type="synonym">Podura cincta</name>
    <dbReference type="NCBI Taxonomy" id="48709"/>
    <lineage>
        <taxon>Eukaryota</taxon>
        <taxon>Metazoa</taxon>
        <taxon>Ecdysozoa</taxon>
        <taxon>Arthropoda</taxon>
        <taxon>Hexapoda</taxon>
        <taxon>Collembola</taxon>
        <taxon>Entomobryomorpha</taxon>
        <taxon>Entomobryoidea</taxon>
        <taxon>Orchesellidae</taxon>
        <taxon>Orchesellinae</taxon>
        <taxon>Orchesella</taxon>
    </lineage>
</organism>
<comment type="caution">
    <text evidence="4">The sequence shown here is derived from an EMBL/GenBank/DDBJ whole genome shotgun (WGS) entry which is preliminary data.</text>
</comment>
<protein>
    <submittedName>
        <fullName evidence="4">Uncharacterized protein</fullName>
    </submittedName>
</protein>
<accession>A0A1D2M2H1</accession>
<dbReference type="PANTHER" id="PTHR46609">
    <property type="entry name" value="EXONUCLEASE, PHAGE-TYPE/RECB, C-TERMINAL DOMAIN-CONTAINING PROTEIN"/>
    <property type="match status" value="1"/>
</dbReference>
<dbReference type="OrthoDB" id="6779242at2759"/>
<feature type="compositionally biased region" description="Basic and acidic residues" evidence="1">
    <location>
        <begin position="50"/>
        <end position="62"/>
    </location>
</feature>
<dbReference type="SUPFAM" id="SSF52980">
    <property type="entry name" value="Restriction endonuclease-like"/>
    <property type="match status" value="1"/>
</dbReference>
<evidence type="ECO:0000313" key="4">
    <source>
        <dbReference type="EMBL" id="ODM87173.1"/>
    </source>
</evidence>
<dbReference type="Proteomes" id="UP000094527">
    <property type="component" value="Unassembled WGS sequence"/>
</dbReference>
<proteinExistence type="predicted"/>
<dbReference type="OMA" id="FISHEYG"/>
<dbReference type="EMBL" id="LJIJ01005973">
    <property type="protein sequence ID" value="ODM87173.1"/>
    <property type="molecule type" value="Genomic_DNA"/>
</dbReference>
<dbReference type="GO" id="GO:0006281">
    <property type="term" value="P:DNA repair"/>
    <property type="evidence" value="ECO:0007669"/>
    <property type="project" value="UniProtKB-ARBA"/>
</dbReference>
<dbReference type="InterPro" id="IPR019080">
    <property type="entry name" value="YqaJ_viral_recombinase"/>
</dbReference>
<feature type="domain" description="Mutator-like transposase" evidence="3">
    <location>
        <begin position="76"/>
        <end position="429"/>
    </location>
</feature>
<gene>
    <name evidence="4" type="ORF">Ocin01_19509</name>
</gene>
<evidence type="ECO:0000259" key="3">
    <source>
        <dbReference type="Pfam" id="PF20700"/>
    </source>
</evidence>
<sequence length="763" mass="85561">MAPYRVKHQRKAASVKAVESRRLRMENVIDVTIPEDDLTLVSETPATKPTLDHPTNHSKTSDENNAFTGRRVISCSSMDECVEKISLHCHEGMHFKRSREVKYGGLFREIYYQCKCGYEVMFSSDCGNENLPINEAVSDAAIITPLGYEALTTLLTTLDLPSPSPTFFSKSLNTSREKINTYVEKQLLQAGKEEKRLAEEADDFVTINGVKYPWVLVIVDGGWPKRSYGHTYDSPCGVAVIIGARTGKVLYFGTRTKTCVVCNTASNKGLQPKDHTCYKNWNKASTAMEQDILLDGFKQSLQVHGIAYLQFVGDGDSSVHSAVVDVYEGHKVEKIDCYNHVTKNLNKKLHAIAAGAVKGKNAPKIPKEERQLPRMEEFFSRIGSGVHAAIVHHSEFAKEKGRSVQLFEDIANVPQHVFGDHSKCRDYFCDPAGDRRKEKNLVPFMSNMALWDPLKKAVAFVANLAPGLIHKRNTNWAESFMSVANKFVAGKRIHLGGSFLYGLRMSSAVLSYNLSPYWLPDLYEDINGIAPSRMWLKLKERGIKRRLKGCKRKERRKKWSKFGFLKSRKGDNFYGSEPTTVELTSEQLELAIEELYKNLQVDEAKCSLIELKTRDQSESNDWYKERLSRLTASVAGKLSKLRPTSDNTATLNYLLKSDGFRGTVATEYGKESEGIAISAYEIYKDFPVGFVQKVGLIVSKENGIYGASSDGLVGTDGLLEVKCPYCIRDKLPEDWPASSKDSPLVFKNGTLSLKPAIITIIRW</sequence>
<evidence type="ECO:0000256" key="1">
    <source>
        <dbReference type="SAM" id="MobiDB-lite"/>
    </source>
</evidence>
<dbReference type="AlphaFoldDB" id="A0A1D2M2H1"/>
<dbReference type="Pfam" id="PF20700">
    <property type="entry name" value="Mutator"/>
    <property type="match status" value="1"/>
</dbReference>
<dbReference type="InterPro" id="IPR051703">
    <property type="entry name" value="NF-kappa-B_Signaling_Reg"/>
</dbReference>
<feature type="region of interest" description="Disordered" evidence="1">
    <location>
        <begin position="45"/>
        <end position="64"/>
    </location>
</feature>
<dbReference type="CDD" id="cd22343">
    <property type="entry name" value="PDDEXK_lambda_exonuclease-like"/>
    <property type="match status" value="1"/>
</dbReference>
<dbReference type="STRING" id="48709.A0A1D2M2H1"/>
<evidence type="ECO:0000313" key="5">
    <source>
        <dbReference type="Proteomes" id="UP000094527"/>
    </source>
</evidence>
<feature type="domain" description="YqaJ viral recombinase" evidence="2">
    <location>
        <begin position="621"/>
        <end position="726"/>
    </location>
</feature>
<dbReference type="InterPro" id="IPR011335">
    <property type="entry name" value="Restrct_endonuc-II-like"/>
</dbReference>
<dbReference type="InterPro" id="IPR049012">
    <property type="entry name" value="Mutator_transp_dom"/>
</dbReference>